<comment type="caution">
    <text evidence="3">The sequence shown here is derived from an EMBL/GenBank/DDBJ whole genome shotgun (WGS) entry which is preliminary data.</text>
</comment>
<dbReference type="Proteomes" id="UP001187682">
    <property type="component" value="Unassembled WGS sequence"/>
</dbReference>
<feature type="transmembrane region" description="Helical" evidence="2">
    <location>
        <begin position="109"/>
        <end position="130"/>
    </location>
</feature>
<evidence type="ECO:0000256" key="2">
    <source>
        <dbReference type="SAM" id="Phobius"/>
    </source>
</evidence>
<sequence length="275" mass="29075">MGNSAKSDVAASEEAYGDSENTAYALGAVSRLDRPARNVAPIIKGPDPIRPSASSAVEEGGGYRTGHTDNHNHPDATPLLPSAGEVDVDPEEAWRRLMKVVLKRGFKQLGVGFVLVIVEGVVLALLGLAINPLSDVQTIPESVPIAVLLTLIAVFAEIMLVCLVIPILMCCFPRAILPYTIGALALVAAGFSIYLLSIVGFHDSHGTCDADKNSVACSRALSRAIAAGCIRLLLSVPLYIGIAVAYYMASRGGPRRTGLWMRFVYGVGDLFKVAS</sequence>
<keyword evidence="2" id="KW-0812">Transmembrane</keyword>
<feature type="transmembrane region" description="Helical" evidence="2">
    <location>
        <begin position="176"/>
        <end position="201"/>
    </location>
</feature>
<dbReference type="AlphaFoldDB" id="A0AAE8MZQ9"/>
<feature type="region of interest" description="Disordered" evidence="1">
    <location>
        <begin position="41"/>
        <end position="82"/>
    </location>
</feature>
<feature type="transmembrane region" description="Helical" evidence="2">
    <location>
        <begin position="221"/>
        <end position="247"/>
    </location>
</feature>
<proteinExistence type="predicted"/>
<dbReference type="EMBL" id="ONZQ02000008">
    <property type="protein sequence ID" value="SPO03665.1"/>
    <property type="molecule type" value="Genomic_DNA"/>
</dbReference>
<protein>
    <submittedName>
        <fullName evidence="3">Uncharacterized protein</fullName>
    </submittedName>
</protein>
<evidence type="ECO:0000256" key="1">
    <source>
        <dbReference type="SAM" id="MobiDB-lite"/>
    </source>
</evidence>
<keyword evidence="2" id="KW-1133">Transmembrane helix</keyword>
<accession>A0AAE8MZQ9</accession>
<organism evidence="3 4">
    <name type="scientific">Cephalotrichum gorgonifer</name>
    <dbReference type="NCBI Taxonomy" id="2041049"/>
    <lineage>
        <taxon>Eukaryota</taxon>
        <taxon>Fungi</taxon>
        <taxon>Dikarya</taxon>
        <taxon>Ascomycota</taxon>
        <taxon>Pezizomycotina</taxon>
        <taxon>Sordariomycetes</taxon>
        <taxon>Hypocreomycetidae</taxon>
        <taxon>Microascales</taxon>
        <taxon>Microascaceae</taxon>
        <taxon>Cephalotrichum</taxon>
    </lineage>
</organism>
<keyword evidence="4" id="KW-1185">Reference proteome</keyword>
<gene>
    <name evidence="3" type="ORF">DNG_06348</name>
</gene>
<evidence type="ECO:0000313" key="4">
    <source>
        <dbReference type="Proteomes" id="UP001187682"/>
    </source>
</evidence>
<keyword evidence="2" id="KW-0472">Membrane</keyword>
<feature type="transmembrane region" description="Helical" evidence="2">
    <location>
        <begin position="142"/>
        <end position="169"/>
    </location>
</feature>
<name>A0AAE8MZQ9_9PEZI</name>
<reference evidence="3" key="1">
    <citation type="submission" date="2018-03" db="EMBL/GenBank/DDBJ databases">
        <authorList>
            <person name="Guldener U."/>
        </authorList>
    </citation>
    <scope>NUCLEOTIDE SEQUENCE</scope>
</reference>
<evidence type="ECO:0000313" key="3">
    <source>
        <dbReference type="EMBL" id="SPO03665.1"/>
    </source>
</evidence>